<dbReference type="EMBL" id="CAMPGE010005841">
    <property type="protein sequence ID" value="CAI2364684.1"/>
    <property type="molecule type" value="Genomic_DNA"/>
</dbReference>
<evidence type="ECO:0000256" key="5">
    <source>
        <dbReference type="ARBA" id="ARBA00023242"/>
    </source>
</evidence>
<dbReference type="GO" id="GO:0000124">
    <property type="term" value="C:SAGA complex"/>
    <property type="evidence" value="ECO:0007669"/>
    <property type="project" value="InterPro"/>
</dbReference>
<keyword evidence="4" id="KW-0804">Transcription</keyword>
<keyword evidence="3" id="KW-0805">Transcription regulation</keyword>
<feature type="domain" description="TATA box binding protein associated factor (TAF) histone-like fold" evidence="6">
    <location>
        <begin position="1"/>
        <end position="65"/>
    </location>
</feature>
<evidence type="ECO:0000256" key="3">
    <source>
        <dbReference type="ARBA" id="ARBA00023015"/>
    </source>
</evidence>
<proteinExistence type="inferred from homology"/>
<dbReference type="PANTHER" id="PTHR10221:SF9">
    <property type="entry name" value="TRANSCRIPTION INITIATION FACTOR TFIID SUBUNIT 6"/>
    <property type="match status" value="1"/>
</dbReference>
<gene>
    <name evidence="7" type="ORF">ECRASSUSDP1_LOCUS6029</name>
</gene>
<dbReference type="GO" id="GO:0016251">
    <property type="term" value="F:RNA polymerase II general transcription initiation factor activity"/>
    <property type="evidence" value="ECO:0007669"/>
    <property type="project" value="InterPro"/>
</dbReference>
<dbReference type="Pfam" id="PF02969">
    <property type="entry name" value="TAF"/>
    <property type="match status" value="1"/>
</dbReference>
<evidence type="ECO:0000256" key="4">
    <source>
        <dbReference type="ARBA" id="ARBA00023163"/>
    </source>
</evidence>
<dbReference type="AlphaFoldDB" id="A0AAD1UG13"/>
<comment type="similarity">
    <text evidence="2">Belongs to the TAF6 family.</text>
</comment>
<dbReference type="InterPro" id="IPR009072">
    <property type="entry name" value="Histone-fold"/>
</dbReference>
<dbReference type="GO" id="GO:0003713">
    <property type="term" value="F:transcription coactivator activity"/>
    <property type="evidence" value="ECO:0007669"/>
    <property type="project" value="TreeGrafter"/>
</dbReference>
<dbReference type="GO" id="GO:0046982">
    <property type="term" value="F:protein heterodimerization activity"/>
    <property type="evidence" value="ECO:0007669"/>
    <property type="project" value="InterPro"/>
</dbReference>
<evidence type="ECO:0000259" key="6">
    <source>
        <dbReference type="SMART" id="SM00803"/>
    </source>
</evidence>
<name>A0AAD1UG13_EUPCR</name>
<organism evidence="7 8">
    <name type="scientific">Euplotes crassus</name>
    <dbReference type="NCBI Taxonomy" id="5936"/>
    <lineage>
        <taxon>Eukaryota</taxon>
        <taxon>Sar</taxon>
        <taxon>Alveolata</taxon>
        <taxon>Ciliophora</taxon>
        <taxon>Intramacronucleata</taxon>
        <taxon>Spirotrichea</taxon>
        <taxon>Hypotrichia</taxon>
        <taxon>Euplotida</taxon>
        <taxon>Euplotidae</taxon>
        <taxon>Moneuplotes</taxon>
    </lineage>
</organism>
<evidence type="ECO:0000256" key="2">
    <source>
        <dbReference type="ARBA" id="ARBA00007688"/>
    </source>
</evidence>
<dbReference type="GO" id="GO:0046695">
    <property type="term" value="C:SLIK (SAGA-like) complex"/>
    <property type="evidence" value="ECO:0007669"/>
    <property type="project" value="InterPro"/>
</dbReference>
<dbReference type="SUPFAM" id="SSF47113">
    <property type="entry name" value="Histone-fold"/>
    <property type="match status" value="1"/>
</dbReference>
<dbReference type="Proteomes" id="UP001295684">
    <property type="component" value="Unassembled WGS sequence"/>
</dbReference>
<dbReference type="Gene3D" id="1.10.20.10">
    <property type="entry name" value="Histone, subunit A"/>
    <property type="match status" value="1"/>
</dbReference>
<dbReference type="InterPro" id="IPR011442">
    <property type="entry name" value="TAF6_C"/>
</dbReference>
<evidence type="ECO:0000256" key="1">
    <source>
        <dbReference type="ARBA" id="ARBA00004123"/>
    </source>
</evidence>
<dbReference type="InterPro" id="IPR004823">
    <property type="entry name" value="TAF_TATA-bd_Histone-like_dom"/>
</dbReference>
<dbReference type="InterPro" id="IPR037796">
    <property type="entry name" value="TAF6"/>
</dbReference>
<keyword evidence="8" id="KW-1185">Reference proteome</keyword>
<comment type="subcellular location">
    <subcellularLocation>
        <location evidence="1">Nucleus</location>
    </subcellularLocation>
</comment>
<dbReference type="Gene3D" id="1.25.40.770">
    <property type="entry name" value="TAF6, C-terminal HEAT repeat domain"/>
    <property type="match status" value="1"/>
</dbReference>
<evidence type="ECO:0000313" key="8">
    <source>
        <dbReference type="Proteomes" id="UP001295684"/>
    </source>
</evidence>
<reference evidence="7" key="1">
    <citation type="submission" date="2023-07" db="EMBL/GenBank/DDBJ databases">
        <authorList>
            <consortium name="AG Swart"/>
            <person name="Singh M."/>
            <person name="Singh A."/>
            <person name="Seah K."/>
            <person name="Emmerich C."/>
        </authorList>
    </citation>
    <scope>NUCLEOTIDE SEQUENCE</scope>
    <source>
        <strain evidence="7">DP1</strain>
    </source>
</reference>
<keyword evidence="5" id="KW-0539">Nucleus</keyword>
<dbReference type="SMART" id="SM00803">
    <property type="entry name" value="TAF"/>
    <property type="match status" value="1"/>
</dbReference>
<dbReference type="GO" id="GO:0051123">
    <property type="term" value="P:RNA polymerase II preinitiation complex assembly"/>
    <property type="evidence" value="ECO:0007669"/>
    <property type="project" value="TreeGrafter"/>
</dbReference>
<evidence type="ECO:0000313" key="7">
    <source>
        <dbReference type="EMBL" id="CAI2364684.1"/>
    </source>
</evidence>
<dbReference type="InterPro" id="IPR046344">
    <property type="entry name" value="TAF6_C_sf"/>
</dbReference>
<sequence length="459" mass="53854">MILKEEHLLRDLLGDHHKKIDSEVLKIMLPELEEKTMHLVQEAKKIMRHSKRKVLKPSDIDLALKMLEKNIEFSAPLAQIMGSAPFEFEKRITEENTQWTVKNEDLNLMQFLNKPIIETPLKIGLEMHWALINGEMPIVSENILPPKEKRNLKKKEEDPFTHSLLPKEPSIKKKLRMEFKKELSVTKEVMEFYSKFLEIFQVEENENIQTLSQRTSLEISSQLTMYIDLISKEPSIVDVVPAIFDFIYKKTIDYITSKTCGDAKMMFICMTITKQLLSNPFYNCEEKIHAFIDLLYDTLIRQEYTEESLDKCADIIMKSKSISAEALNLIILEYGTKYQSIIKSIFDCVKAQLQKEDRSYLLLYGPLYFVSLQDLYHSTDCLFYTKYLKEILKEVKGEAFKEPCLEIIKRIITNLIKFLKLDTGDKQTIEENEVKEILALLYEYFPDYVHQDDYSLEMA</sequence>
<protein>
    <recommendedName>
        <fullName evidence="6">TATA box binding protein associated factor (TAF) histone-like fold domain-containing protein</fullName>
    </recommendedName>
</protein>
<dbReference type="PANTHER" id="PTHR10221">
    <property type="entry name" value="TRANSCRIPTION INITIATION FACTOR TFIID SUBUNIT 6"/>
    <property type="match status" value="1"/>
</dbReference>
<accession>A0AAD1UG13</accession>
<comment type="caution">
    <text evidence="7">The sequence shown here is derived from an EMBL/GenBank/DDBJ whole genome shotgun (WGS) entry which is preliminary data.</text>
</comment>
<dbReference type="GO" id="GO:0005669">
    <property type="term" value="C:transcription factor TFIID complex"/>
    <property type="evidence" value="ECO:0007669"/>
    <property type="project" value="InterPro"/>
</dbReference>
<dbReference type="Pfam" id="PF07571">
    <property type="entry name" value="TAF6_C"/>
    <property type="match status" value="1"/>
</dbReference>